<evidence type="ECO:0000259" key="4">
    <source>
        <dbReference type="Pfam" id="PF00534"/>
    </source>
</evidence>
<dbReference type="Proteomes" id="UP000523955">
    <property type="component" value="Unassembled WGS sequence"/>
</dbReference>
<dbReference type="CDD" id="cd03801">
    <property type="entry name" value="GT4_PimA-like"/>
    <property type="match status" value="1"/>
</dbReference>
<dbReference type="EMBL" id="JACKXE010000001">
    <property type="protein sequence ID" value="MBB6626284.1"/>
    <property type="molecule type" value="Genomic_DNA"/>
</dbReference>
<dbReference type="SUPFAM" id="SSF53756">
    <property type="entry name" value="UDP-Glycosyltransferase/glycogen phosphorylase"/>
    <property type="match status" value="1"/>
</dbReference>
<keyword evidence="3 6" id="KW-0808">Transferase</keyword>
<feature type="domain" description="Glycosyltransferase subfamily 4-like N-terminal" evidence="5">
    <location>
        <begin position="17"/>
        <end position="174"/>
    </location>
</feature>
<reference evidence="6 7" key="1">
    <citation type="submission" date="2020-08" db="EMBL/GenBank/DDBJ databases">
        <authorList>
            <person name="Seo M.-J."/>
        </authorList>
    </citation>
    <scope>NUCLEOTIDE SEQUENCE [LARGE SCALE GENOMIC DNA]</scope>
    <source>
        <strain evidence="6 7">KIGAM211</strain>
    </source>
</reference>
<evidence type="ECO:0000256" key="2">
    <source>
        <dbReference type="ARBA" id="ARBA00022676"/>
    </source>
</evidence>
<organism evidence="6 7">
    <name type="scientific">Nocardioides luti</name>
    <dbReference type="NCBI Taxonomy" id="2761101"/>
    <lineage>
        <taxon>Bacteria</taxon>
        <taxon>Bacillati</taxon>
        <taxon>Actinomycetota</taxon>
        <taxon>Actinomycetes</taxon>
        <taxon>Propionibacteriales</taxon>
        <taxon>Nocardioidaceae</taxon>
        <taxon>Nocardioides</taxon>
    </lineage>
</organism>
<dbReference type="Pfam" id="PF13439">
    <property type="entry name" value="Glyco_transf_4"/>
    <property type="match status" value="1"/>
</dbReference>
<protein>
    <submittedName>
        <fullName evidence="6">Glycosyltransferase family 4 protein</fullName>
    </submittedName>
</protein>
<dbReference type="PANTHER" id="PTHR12526:SF640">
    <property type="entry name" value="COLANIC ACID BIOSYNTHESIS GLYCOSYLTRANSFERASE WCAL-RELATED"/>
    <property type="match status" value="1"/>
</dbReference>
<gene>
    <name evidence="6" type="ORF">H5V45_03010</name>
</gene>
<proteinExistence type="inferred from homology"/>
<dbReference type="PANTHER" id="PTHR12526">
    <property type="entry name" value="GLYCOSYLTRANSFERASE"/>
    <property type="match status" value="1"/>
</dbReference>
<evidence type="ECO:0000256" key="1">
    <source>
        <dbReference type="ARBA" id="ARBA00009481"/>
    </source>
</evidence>
<dbReference type="RefSeq" id="WP_185251578.1">
    <property type="nucleotide sequence ID" value="NZ_JACKXE010000001.1"/>
</dbReference>
<dbReference type="GO" id="GO:0016757">
    <property type="term" value="F:glycosyltransferase activity"/>
    <property type="evidence" value="ECO:0007669"/>
    <property type="project" value="UniProtKB-KW"/>
</dbReference>
<evidence type="ECO:0000256" key="3">
    <source>
        <dbReference type="ARBA" id="ARBA00022679"/>
    </source>
</evidence>
<dbReference type="InterPro" id="IPR028098">
    <property type="entry name" value="Glyco_trans_4-like_N"/>
</dbReference>
<evidence type="ECO:0000313" key="7">
    <source>
        <dbReference type="Proteomes" id="UP000523955"/>
    </source>
</evidence>
<name>A0A7X0RFX0_9ACTN</name>
<evidence type="ECO:0000259" key="5">
    <source>
        <dbReference type="Pfam" id="PF13439"/>
    </source>
</evidence>
<accession>A0A7X0RFX0</accession>
<dbReference type="InterPro" id="IPR001296">
    <property type="entry name" value="Glyco_trans_1"/>
</dbReference>
<comment type="similarity">
    <text evidence="1">Belongs to the glycosyltransferase group 1 family. Glycosyltransferase 4 subfamily.</text>
</comment>
<feature type="domain" description="Glycosyl transferase family 1" evidence="4">
    <location>
        <begin position="180"/>
        <end position="339"/>
    </location>
</feature>
<keyword evidence="7" id="KW-1185">Reference proteome</keyword>
<dbReference type="Gene3D" id="3.40.50.2000">
    <property type="entry name" value="Glycogen Phosphorylase B"/>
    <property type="match status" value="2"/>
</dbReference>
<dbReference type="Pfam" id="PF00534">
    <property type="entry name" value="Glycos_transf_1"/>
    <property type="match status" value="1"/>
</dbReference>
<dbReference type="AlphaFoldDB" id="A0A7X0RFX0"/>
<sequence length="370" mass="40823">MRVAFLTWRDSTHPDGGGSEVFVEEVARELVRRGHDVTMLCARHDGAAGDDQLDGAHVRRRGGRLTVYPRALLWLATRGRRVDVVVDVINGLPFGAPLVRRRGLVALVHHVHQRQWQIIYPGFWGRLGWFVEHRVTPRLYRGYPHLTVSEASRTDLAAMGIPHDALTVVRNGVSSRPVDAARSTTPRLCVLARLVPHKQVEHAFGVVARLRAELPDLRLDVVGEGWWHDELVAEAARLGVEDLVTFHGHVSDAERDRLLAEAWVMLLPSVKEGWGLAVLEAAVQGTPTVAYRDAGGVTESVVDGATGLLADDEADLFRLTRALVLDAGRRDTLGRRAAERAVEFTWSGTTDVVEQVLTGAASVRTGRRRP</sequence>
<keyword evidence="2" id="KW-0328">Glycosyltransferase</keyword>
<evidence type="ECO:0000313" key="6">
    <source>
        <dbReference type="EMBL" id="MBB6626284.1"/>
    </source>
</evidence>
<comment type="caution">
    <text evidence="6">The sequence shown here is derived from an EMBL/GenBank/DDBJ whole genome shotgun (WGS) entry which is preliminary data.</text>
</comment>